<dbReference type="AlphaFoldDB" id="A0A6M0P7M9"/>
<evidence type="ECO:0000313" key="1">
    <source>
        <dbReference type="EMBL" id="NEY20517.1"/>
    </source>
</evidence>
<dbReference type="Proteomes" id="UP000476934">
    <property type="component" value="Unassembled WGS sequence"/>
</dbReference>
<sequence>MGKDSRKREQPKQAVSTLNVEIMKAYNAGYKKGAQEQRLADFKKMMSWIESLQEIYGVGERTQFKIGHYFLRNFTKGDSNATS</sequence>
<gene>
    <name evidence="1" type="ORF">G4D61_11175</name>
</gene>
<name>A0A6M0P7M9_9BACI</name>
<comment type="caution">
    <text evidence="1">The sequence shown here is derived from an EMBL/GenBank/DDBJ whole genome shotgun (WGS) entry which is preliminary data.</text>
</comment>
<proteinExistence type="predicted"/>
<dbReference type="EMBL" id="JAAIWK010000017">
    <property type="protein sequence ID" value="NEY20517.1"/>
    <property type="molecule type" value="Genomic_DNA"/>
</dbReference>
<protein>
    <submittedName>
        <fullName evidence="1">Uncharacterized protein</fullName>
    </submittedName>
</protein>
<accession>A0A6M0P7M9</accession>
<evidence type="ECO:0000313" key="2">
    <source>
        <dbReference type="Proteomes" id="UP000476934"/>
    </source>
</evidence>
<dbReference type="RefSeq" id="WP_163173962.1">
    <property type="nucleotide sequence ID" value="NZ_JAAIWK010000017.1"/>
</dbReference>
<organism evidence="1 2">
    <name type="scientific">Heyndrickxia ginsengihumi</name>
    <dbReference type="NCBI Taxonomy" id="363870"/>
    <lineage>
        <taxon>Bacteria</taxon>
        <taxon>Bacillati</taxon>
        <taxon>Bacillota</taxon>
        <taxon>Bacilli</taxon>
        <taxon>Bacillales</taxon>
        <taxon>Bacillaceae</taxon>
        <taxon>Heyndrickxia</taxon>
    </lineage>
</organism>
<keyword evidence="2" id="KW-1185">Reference proteome</keyword>
<reference evidence="1 2" key="1">
    <citation type="submission" date="2020-03" db="EMBL/GenBank/DDBJ databases">
        <title>Bacillus aquiflavi sp. nov., isolated from yellow water of strong flavor Chinese baijiu in Yibin region of China.</title>
        <authorList>
            <person name="Xie J."/>
        </authorList>
    </citation>
    <scope>NUCLEOTIDE SEQUENCE [LARGE SCALE GENOMIC DNA]</scope>
    <source>
        <strain evidence="1 2">Gsoil 114</strain>
    </source>
</reference>